<dbReference type="InterPro" id="IPR013320">
    <property type="entry name" value="ConA-like_dom_sf"/>
</dbReference>
<protein>
    <submittedName>
        <fullName evidence="3">Family 16 glycosylhydrolase</fullName>
    </submittedName>
</protein>
<dbReference type="Proteomes" id="UP001227095">
    <property type="component" value="Chromosome"/>
</dbReference>
<evidence type="ECO:0000313" key="3">
    <source>
        <dbReference type="EMBL" id="WGI66244.1"/>
    </source>
</evidence>
<proteinExistence type="inferred from homology"/>
<sequence>MMSSLSRRGLLKGCAGAFGLTFSSHRSSATALFGDDPTLGREVVFEDRFHTLDWSVWDAGPKATTSDTGFYGRSAFAKKDGEEGFNPYAIVDDPMAEDGKALQISARYIGKPMNVRKYYGNTLPEFQWISGNIQTARKDGTILKGWRKGYFEARMLFPRHPITWPAFWMLNGRSILQPKTSIELDIVEHKGWEPTLYGTYLHEWGQPGQNSESTGVETPVDMTKGYHRYGMLVDDNRCIPYFERRPVVDRRTGRPADWPITRSRQLDNDGDVFWPLLTLALRTDVPFPRPLRSEDRSTYMRVDYFKVFS</sequence>
<reference evidence="3 4" key="1">
    <citation type="submission" date="2023-04" db="EMBL/GenBank/DDBJ databases">
        <title>Neorhizobium petrolearium OS53, complete genome.</title>
        <authorList>
            <person name="Yu T."/>
        </authorList>
    </citation>
    <scope>NUCLEOTIDE SEQUENCE [LARGE SCALE GENOMIC DNA]</scope>
    <source>
        <strain evidence="3 4">OS53</strain>
    </source>
</reference>
<organism evidence="3 4">
    <name type="scientific">Neorhizobium petrolearium</name>
    <dbReference type="NCBI Taxonomy" id="515361"/>
    <lineage>
        <taxon>Bacteria</taxon>
        <taxon>Pseudomonadati</taxon>
        <taxon>Pseudomonadota</taxon>
        <taxon>Alphaproteobacteria</taxon>
        <taxon>Hyphomicrobiales</taxon>
        <taxon>Rhizobiaceae</taxon>
        <taxon>Rhizobium/Agrobacterium group</taxon>
        <taxon>Neorhizobium</taxon>
    </lineage>
</organism>
<dbReference type="Pfam" id="PF00722">
    <property type="entry name" value="Glyco_hydro_16"/>
    <property type="match status" value="1"/>
</dbReference>
<dbReference type="PANTHER" id="PTHR10963">
    <property type="entry name" value="GLYCOSYL HYDROLASE-RELATED"/>
    <property type="match status" value="1"/>
</dbReference>
<gene>
    <name evidence="3" type="ORF">QEO92_14345</name>
</gene>
<dbReference type="PROSITE" id="PS51762">
    <property type="entry name" value="GH16_2"/>
    <property type="match status" value="1"/>
</dbReference>
<dbReference type="InterPro" id="IPR050546">
    <property type="entry name" value="Glycosyl_Hydrlase_16"/>
</dbReference>
<keyword evidence="4" id="KW-1185">Reference proteome</keyword>
<comment type="similarity">
    <text evidence="1">Belongs to the glycosyl hydrolase 16 family.</text>
</comment>
<dbReference type="PANTHER" id="PTHR10963:SF55">
    <property type="entry name" value="GLYCOSIDE HYDROLASE FAMILY 16 PROTEIN"/>
    <property type="match status" value="1"/>
</dbReference>
<accession>A0ABY8LY11</accession>
<dbReference type="Gene3D" id="2.60.120.200">
    <property type="match status" value="1"/>
</dbReference>
<evidence type="ECO:0000256" key="1">
    <source>
        <dbReference type="ARBA" id="ARBA00006865"/>
    </source>
</evidence>
<dbReference type="InterPro" id="IPR006311">
    <property type="entry name" value="TAT_signal"/>
</dbReference>
<dbReference type="RefSeq" id="WP_227703505.1">
    <property type="nucleotide sequence ID" value="NZ_CP123000.1"/>
</dbReference>
<dbReference type="PROSITE" id="PS51318">
    <property type="entry name" value="TAT"/>
    <property type="match status" value="1"/>
</dbReference>
<dbReference type="SUPFAM" id="SSF49899">
    <property type="entry name" value="Concanavalin A-like lectins/glucanases"/>
    <property type="match status" value="1"/>
</dbReference>
<feature type="domain" description="GH16" evidence="2">
    <location>
        <begin position="55"/>
        <end position="309"/>
    </location>
</feature>
<evidence type="ECO:0000259" key="2">
    <source>
        <dbReference type="PROSITE" id="PS51762"/>
    </source>
</evidence>
<dbReference type="EMBL" id="CP123000">
    <property type="protein sequence ID" value="WGI66244.1"/>
    <property type="molecule type" value="Genomic_DNA"/>
</dbReference>
<dbReference type="InterPro" id="IPR000757">
    <property type="entry name" value="Beta-glucanase-like"/>
</dbReference>
<name>A0ABY8LY11_9HYPH</name>
<evidence type="ECO:0000313" key="4">
    <source>
        <dbReference type="Proteomes" id="UP001227095"/>
    </source>
</evidence>